<dbReference type="Pfam" id="PF02405">
    <property type="entry name" value="MlaE"/>
    <property type="match status" value="1"/>
</dbReference>
<dbReference type="Proteomes" id="UP000475249">
    <property type="component" value="Unassembled WGS sequence"/>
</dbReference>
<comment type="caution">
    <text evidence="8">The sequence shown here is derived from an EMBL/GenBank/DDBJ whole genome shotgun (WGS) entry which is preliminary data.</text>
</comment>
<dbReference type="PANTHER" id="PTHR30188:SF4">
    <property type="entry name" value="PROTEIN TRIGALACTOSYLDIACYLGLYCEROL 1, CHLOROPLASTIC"/>
    <property type="match status" value="1"/>
</dbReference>
<keyword evidence="4 7" id="KW-0812">Transmembrane</keyword>
<sequence length="260" mass="28625">MNTYSPILSGIKRFFIEIGELSYFARRFFKEVLKPPLEFKELLRQCYHMGNRSLFLVLVTGFIIGLVLTLQSRPTLIEFGAVSWMPNMVGISIVRELGPVITALVCAGRIASGIGAELGSMRVTEQIDAMEVSGTNPFKYLVVTRILATTLMLPILVLLGDAIALYGSALVENIKGHVSFKLYFNQVFDALEYGDLIPATIKSFFFGFAIGLVGCFKGYYSKKGTAGVGVAANTAVVFTSMLLFVIDFIAVFITDIFYDL</sequence>
<evidence type="ECO:0000256" key="5">
    <source>
        <dbReference type="ARBA" id="ARBA00022989"/>
    </source>
</evidence>
<reference evidence="8 9" key="1">
    <citation type="submission" date="2020-01" db="EMBL/GenBank/DDBJ databases">
        <title>Bacteria diversity of Porities sp.</title>
        <authorList>
            <person name="Wang G."/>
        </authorList>
    </citation>
    <scope>NUCLEOTIDE SEQUENCE [LARGE SCALE GENOMIC DNA]</scope>
    <source>
        <strain evidence="8 9">R33</strain>
    </source>
</reference>
<dbReference type="EMBL" id="WXYO01000011">
    <property type="protein sequence ID" value="NAS14449.1"/>
    <property type="molecule type" value="Genomic_DNA"/>
</dbReference>
<name>A0A6L9EJR7_9FLAO</name>
<organism evidence="8 9">
    <name type="scientific">Poritiphilus flavus</name>
    <dbReference type="NCBI Taxonomy" id="2697053"/>
    <lineage>
        <taxon>Bacteria</taxon>
        <taxon>Pseudomonadati</taxon>
        <taxon>Bacteroidota</taxon>
        <taxon>Flavobacteriia</taxon>
        <taxon>Flavobacteriales</taxon>
        <taxon>Flavobacteriaceae</taxon>
        <taxon>Poritiphilus</taxon>
    </lineage>
</organism>
<dbReference type="AlphaFoldDB" id="A0A6L9EJR7"/>
<evidence type="ECO:0000256" key="4">
    <source>
        <dbReference type="ARBA" id="ARBA00022692"/>
    </source>
</evidence>
<comment type="similarity">
    <text evidence="2 7">Belongs to the MlaE permease family.</text>
</comment>
<evidence type="ECO:0000256" key="3">
    <source>
        <dbReference type="ARBA" id="ARBA00022448"/>
    </source>
</evidence>
<dbReference type="NCBIfam" id="TIGR00056">
    <property type="entry name" value="MlaE family lipid ABC transporter permease subunit"/>
    <property type="match status" value="1"/>
</dbReference>
<evidence type="ECO:0000256" key="6">
    <source>
        <dbReference type="ARBA" id="ARBA00023136"/>
    </source>
</evidence>
<feature type="transmembrane region" description="Helical" evidence="7">
    <location>
        <begin position="196"/>
        <end position="216"/>
    </location>
</feature>
<evidence type="ECO:0000313" key="8">
    <source>
        <dbReference type="EMBL" id="NAS14449.1"/>
    </source>
</evidence>
<dbReference type="GO" id="GO:0005548">
    <property type="term" value="F:phospholipid transporter activity"/>
    <property type="evidence" value="ECO:0007669"/>
    <property type="project" value="TreeGrafter"/>
</dbReference>
<comment type="caution">
    <text evidence="7">Lacks conserved residue(s) required for the propagation of feature annotation.</text>
</comment>
<evidence type="ECO:0000256" key="7">
    <source>
        <dbReference type="RuleBase" id="RU362044"/>
    </source>
</evidence>
<keyword evidence="9" id="KW-1185">Reference proteome</keyword>
<feature type="transmembrane region" description="Helical" evidence="7">
    <location>
        <begin position="53"/>
        <end position="70"/>
    </location>
</feature>
<keyword evidence="6 7" id="KW-0472">Membrane</keyword>
<protein>
    <submittedName>
        <fullName evidence="8">MlaE family lipid ABC transporter permease subunit</fullName>
    </submittedName>
</protein>
<accession>A0A6L9EJR7</accession>
<proteinExistence type="inferred from homology"/>
<evidence type="ECO:0000256" key="1">
    <source>
        <dbReference type="ARBA" id="ARBA00004141"/>
    </source>
</evidence>
<feature type="transmembrane region" description="Helical" evidence="7">
    <location>
        <begin position="146"/>
        <end position="166"/>
    </location>
</feature>
<dbReference type="GO" id="GO:0043190">
    <property type="term" value="C:ATP-binding cassette (ABC) transporter complex"/>
    <property type="evidence" value="ECO:0007669"/>
    <property type="project" value="InterPro"/>
</dbReference>
<dbReference type="PANTHER" id="PTHR30188">
    <property type="entry name" value="ABC TRANSPORTER PERMEASE PROTEIN-RELATED"/>
    <property type="match status" value="1"/>
</dbReference>
<dbReference type="RefSeq" id="WP_161437498.1">
    <property type="nucleotide sequence ID" value="NZ_WXYO01000011.1"/>
</dbReference>
<comment type="subcellular location">
    <subcellularLocation>
        <location evidence="1">Membrane</location>
        <topology evidence="1">Multi-pass membrane protein</topology>
    </subcellularLocation>
</comment>
<dbReference type="InterPro" id="IPR030802">
    <property type="entry name" value="Permease_MalE"/>
</dbReference>
<dbReference type="InterPro" id="IPR003453">
    <property type="entry name" value="ABC_MlaE_roteobac"/>
</dbReference>
<feature type="transmembrane region" description="Helical" evidence="7">
    <location>
        <begin position="228"/>
        <end position="253"/>
    </location>
</feature>
<evidence type="ECO:0000256" key="2">
    <source>
        <dbReference type="ARBA" id="ARBA00007556"/>
    </source>
</evidence>
<keyword evidence="3" id="KW-0813">Transport</keyword>
<evidence type="ECO:0000313" key="9">
    <source>
        <dbReference type="Proteomes" id="UP000475249"/>
    </source>
</evidence>
<gene>
    <name evidence="8" type="ORF">GTQ38_20730</name>
</gene>
<keyword evidence="5 7" id="KW-1133">Transmembrane helix</keyword>